<feature type="region of interest" description="Disordered" evidence="1">
    <location>
        <begin position="1"/>
        <end position="31"/>
    </location>
</feature>
<organism evidence="3 4">
    <name type="scientific">Candidatus Ozemobacter sibiricus</name>
    <dbReference type="NCBI Taxonomy" id="2268124"/>
    <lineage>
        <taxon>Bacteria</taxon>
        <taxon>Candidatus Ozemobacteria</taxon>
        <taxon>Candidatus Ozemobacterales</taxon>
        <taxon>Candidatus Ozemobacteraceae</taxon>
        <taxon>Candidatus Ozemobacter</taxon>
    </lineage>
</organism>
<feature type="transmembrane region" description="Helical" evidence="2">
    <location>
        <begin position="169"/>
        <end position="190"/>
    </location>
</feature>
<sequence>MATYERAAGEAAGPAGPGASPPPPPEGDRPRPWALLGRVTVAWALAFGGVALLQPGLPELPRAAALFLSATAVIGLSFAWVNAFSRLALHRTTYLALGAVGLALVLVTARPLAGRTAAIERAAAITSGVVLWTTAHAGLPETDGVIVARNEIHGRVADFLEEEIPESPWRIFLLCLAQLLVAAGIGLWIGDGIDEKSHLIPIALVATLADAWSVAQGATALIIRSAQIHYFLLRFPLLSGGPAAFPFLIGLTDFLFFGIYFQAARRFDLGLRKNVLLLGAGFLLTVAAAIFLGAGLPVLPCISILFVLGNWRDLHLERKDLRTIVLFLAAIGVAFWLFSRLAHHFH</sequence>
<keyword evidence="2" id="KW-0472">Membrane</keyword>
<reference evidence="3 4" key="1">
    <citation type="submission" date="2018-05" db="EMBL/GenBank/DDBJ databases">
        <title>A metagenomic window into the 2 km-deep terrestrial subsurface aquifer revealed taxonomically and functionally diverse microbial community comprising novel uncultured bacterial lineages.</title>
        <authorList>
            <person name="Kadnikov V.V."/>
            <person name="Mardanov A.V."/>
            <person name="Beletsky A.V."/>
            <person name="Banks D."/>
            <person name="Pimenov N.V."/>
            <person name="Frank Y.A."/>
            <person name="Karnachuk O.V."/>
            <person name="Ravin N.V."/>
        </authorList>
    </citation>
    <scope>NUCLEOTIDE SEQUENCE [LARGE SCALE GENOMIC DNA]</scope>
    <source>
        <strain evidence="3">BY5</strain>
    </source>
</reference>
<name>A0A367ZQ57_9BACT</name>
<feature type="transmembrane region" description="Helical" evidence="2">
    <location>
        <begin position="275"/>
        <end position="308"/>
    </location>
</feature>
<feature type="transmembrane region" description="Helical" evidence="2">
    <location>
        <begin position="243"/>
        <end position="263"/>
    </location>
</feature>
<gene>
    <name evidence="3" type="ORF">OZSIB_3836</name>
</gene>
<evidence type="ECO:0000256" key="1">
    <source>
        <dbReference type="SAM" id="MobiDB-lite"/>
    </source>
</evidence>
<feature type="transmembrane region" description="Helical" evidence="2">
    <location>
        <begin position="320"/>
        <end position="338"/>
    </location>
</feature>
<feature type="transmembrane region" description="Helical" evidence="2">
    <location>
        <begin position="93"/>
        <end position="113"/>
    </location>
</feature>
<feature type="compositionally biased region" description="Low complexity" evidence="1">
    <location>
        <begin position="1"/>
        <end position="18"/>
    </location>
</feature>
<dbReference type="Proteomes" id="UP000252355">
    <property type="component" value="Unassembled WGS sequence"/>
</dbReference>
<evidence type="ECO:0000313" key="3">
    <source>
        <dbReference type="EMBL" id="RCK79967.1"/>
    </source>
</evidence>
<comment type="caution">
    <text evidence="3">The sequence shown here is derived from an EMBL/GenBank/DDBJ whole genome shotgun (WGS) entry which is preliminary data.</text>
</comment>
<keyword evidence="2" id="KW-1133">Transmembrane helix</keyword>
<proteinExistence type="predicted"/>
<protein>
    <submittedName>
        <fullName evidence="3">Uncharacterized protein</fullName>
    </submittedName>
</protein>
<keyword evidence="2" id="KW-0812">Transmembrane</keyword>
<evidence type="ECO:0000313" key="4">
    <source>
        <dbReference type="Proteomes" id="UP000252355"/>
    </source>
</evidence>
<dbReference type="EMBL" id="QOQW01000009">
    <property type="protein sequence ID" value="RCK79967.1"/>
    <property type="molecule type" value="Genomic_DNA"/>
</dbReference>
<accession>A0A367ZQ57</accession>
<dbReference type="AlphaFoldDB" id="A0A367ZQ57"/>
<feature type="transmembrane region" description="Helical" evidence="2">
    <location>
        <begin position="202"/>
        <end position="223"/>
    </location>
</feature>
<feature type="transmembrane region" description="Helical" evidence="2">
    <location>
        <begin position="63"/>
        <end position="81"/>
    </location>
</feature>
<evidence type="ECO:0000256" key="2">
    <source>
        <dbReference type="SAM" id="Phobius"/>
    </source>
</evidence>
<feature type="transmembrane region" description="Helical" evidence="2">
    <location>
        <begin position="35"/>
        <end position="57"/>
    </location>
</feature>